<organism evidence="1 2">
    <name type="scientific">Lishizhenia tianjinensis</name>
    <dbReference type="NCBI Taxonomy" id="477690"/>
    <lineage>
        <taxon>Bacteria</taxon>
        <taxon>Pseudomonadati</taxon>
        <taxon>Bacteroidota</taxon>
        <taxon>Flavobacteriia</taxon>
        <taxon>Flavobacteriales</taxon>
        <taxon>Crocinitomicaceae</taxon>
        <taxon>Lishizhenia</taxon>
    </lineage>
</organism>
<proteinExistence type="predicted"/>
<dbReference type="Proteomes" id="UP000236454">
    <property type="component" value="Unassembled WGS sequence"/>
</dbReference>
<evidence type="ECO:0000313" key="2">
    <source>
        <dbReference type="Proteomes" id="UP000236454"/>
    </source>
</evidence>
<dbReference type="Pfam" id="PF16271">
    <property type="entry name" value="DUF4924"/>
    <property type="match status" value="1"/>
</dbReference>
<evidence type="ECO:0008006" key="3">
    <source>
        <dbReference type="Google" id="ProtNLM"/>
    </source>
</evidence>
<dbReference type="AlphaFoldDB" id="A0A1I7AG23"/>
<dbReference type="EMBL" id="FPAS01000003">
    <property type="protein sequence ID" value="SFT73820.1"/>
    <property type="molecule type" value="Genomic_DNA"/>
</dbReference>
<dbReference type="OrthoDB" id="1095125at2"/>
<name>A0A1I7AG23_9FLAO</name>
<keyword evidence="2" id="KW-1185">Reference proteome</keyword>
<dbReference type="InterPro" id="IPR032574">
    <property type="entry name" value="DUF4924"/>
</dbReference>
<sequence length="186" mass="21916">MFIAQQKLKENIAEYVLYMYQIEDLIRAYNFDLERIEKEFISKQVPSESLAKEYVNWYKGLIQEMKIQGVEKQGHINRVKEVHFELVYLHNTLLTVTKDPKYLGLFEAAEEHIKAFQEKSNLGELHPLEICFHALYMKLLLKLQKKEISPVSEEAFDTMRIMLAYVAQGYHKMKAGDVDFLTPHDN</sequence>
<reference evidence="1 2" key="1">
    <citation type="submission" date="2016-10" db="EMBL/GenBank/DDBJ databases">
        <authorList>
            <person name="de Groot N.N."/>
        </authorList>
    </citation>
    <scope>NUCLEOTIDE SEQUENCE [LARGE SCALE GENOMIC DNA]</scope>
    <source>
        <strain evidence="1 2">CGMCC 1.7005</strain>
    </source>
</reference>
<protein>
    <recommendedName>
        <fullName evidence="3">DUF4924 domain-containing protein</fullName>
    </recommendedName>
</protein>
<dbReference type="RefSeq" id="WP_090249093.1">
    <property type="nucleotide sequence ID" value="NZ_FPAS01000003.1"/>
</dbReference>
<gene>
    <name evidence="1" type="ORF">SAMN05216474_2050</name>
</gene>
<evidence type="ECO:0000313" key="1">
    <source>
        <dbReference type="EMBL" id="SFT73820.1"/>
    </source>
</evidence>
<accession>A0A1I7AG23</accession>
<dbReference type="STRING" id="477690.SAMN05216474_2050"/>